<gene>
    <name evidence="1" type="ORF">SB48_HM08orf01542</name>
</gene>
<dbReference type="EMBL" id="CP010525">
    <property type="protein sequence ID" value="AJO21798.1"/>
    <property type="molecule type" value="Genomic_DNA"/>
</dbReference>
<reference evidence="2" key="1">
    <citation type="submission" date="2015-01" db="EMBL/GenBank/DDBJ databases">
        <title>Comparative genome analysis of Bacillus coagulans HM-08, Clostridium butyricum HM-68, Bacillus subtilis HM-66 and Bacillus paralicheniformis BL-09.</title>
        <authorList>
            <person name="Zhang H."/>
        </authorList>
    </citation>
    <scope>NUCLEOTIDE SEQUENCE [LARGE SCALE GENOMIC DNA]</scope>
    <source>
        <strain evidence="2">HM-08</strain>
    </source>
</reference>
<evidence type="ECO:0000313" key="1">
    <source>
        <dbReference type="EMBL" id="AJO21798.1"/>
    </source>
</evidence>
<dbReference type="Proteomes" id="UP000032024">
    <property type="component" value="Chromosome"/>
</dbReference>
<accession>A0AAN0T3S3</accession>
<evidence type="ECO:0000313" key="2">
    <source>
        <dbReference type="Proteomes" id="UP000032024"/>
    </source>
</evidence>
<sequence length="49" mass="5492">MRGAKPFVDHVYDPAAILLKADADEILYFSSNHLRIAGFSQEIKIFAVL</sequence>
<keyword evidence="2" id="KW-1185">Reference proteome</keyword>
<protein>
    <submittedName>
        <fullName evidence="1">Uncharacterized protein</fullName>
    </submittedName>
</protein>
<organism evidence="1 2">
    <name type="scientific">Heyndrickxia coagulans</name>
    <name type="common">Weizmannia coagulans</name>
    <dbReference type="NCBI Taxonomy" id="1398"/>
    <lineage>
        <taxon>Bacteria</taxon>
        <taxon>Bacillati</taxon>
        <taxon>Bacillota</taxon>
        <taxon>Bacilli</taxon>
        <taxon>Bacillales</taxon>
        <taxon>Bacillaceae</taxon>
        <taxon>Heyndrickxia</taxon>
    </lineage>
</organism>
<name>A0AAN0T3S3_HEYCO</name>
<dbReference type="AlphaFoldDB" id="A0AAN0T3S3"/>
<proteinExistence type="predicted"/>